<sequence length="333" mass="37271">MRERVVKRMYEVLLLQPHEAEGLPWRLVCLRIARDRHLVIWGFDHTAFDGMSAEIIRHRLESGAAIVAGAGESRHSNGREEPHPQKYSDYVDLLRQGPQDLTENELIRFFALRKWTKLSRELMDRLTESGGGAGRFEFIVPLAATGGTNALAASIRLAVRMLSEYTGMADIPLAIVSYGRSYRGRDFFNCVGEFLDLVPLVMKRGRSPGETLSLLEKCREHGINFMSLLLDSELARKYGRLASLLAPFYQVADEPKPLVLFNFQGAVSEEELKAFAAAEATDAPDNALARFAVTARVEGSNLAIIMESVDGIREERMREIADRLLSGDETVDE</sequence>
<comment type="caution">
    <text evidence="1">The sequence shown here is derived from an EMBL/GenBank/DDBJ whole genome shotgun (WGS) entry which is preliminary data.</text>
</comment>
<dbReference type="Gene3D" id="3.30.559.10">
    <property type="entry name" value="Chloramphenicol acetyltransferase-like domain"/>
    <property type="match status" value="1"/>
</dbReference>
<gene>
    <name evidence="1" type="primary">txxe 2167</name>
    <name evidence="1" type="ORF">TXXE_10835</name>
</gene>
<evidence type="ECO:0000313" key="2">
    <source>
        <dbReference type="Proteomes" id="UP000681526"/>
    </source>
</evidence>
<keyword evidence="2" id="KW-1185">Reference proteome</keyword>
<organism evidence="1 2">
    <name type="scientific">Thermobacillus xylanilyticus</name>
    <dbReference type="NCBI Taxonomy" id="76633"/>
    <lineage>
        <taxon>Bacteria</taxon>
        <taxon>Bacillati</taxon>
        <taxon>Bacillota</taxon>
        <taxon>Bacilli</taxon>
        <taxon>Bacillales</taxon>
        <taxon>Paenibacillaceae</taxon>
        <taxon>Thermobacillus</taxon>
    </lineage>
</organism>
<name>A0ABN7RZ34_THEXY</name>
<dbReference type="EMBL" id="CAJRAY010000049">
    <property type="protein sequence ID" value="CAG5087391.1"/>
    <property type="molecule type" value="Genomic_DNA"/>
</dbReference>
<evidence type="ECO:0008006" key="3">
    <source>
        <dbReference type="Google" id="ProtNLM"/>
    </source>
</evidence>
<protein>
    <recommendedName>
        <fullName evidence="3">Condensation domain-containing protein</fullName>
    </recommendedName>
</protein>
<accession>A0ABN7RZ34</accession>
<proteinExistence type="predicted"/>
<dbReference type="Proteomes" id="UP000681526">
    <property type="component" value="Unassembled WGS sequence"/>
</dbReference>
<dbReference type="Gene3D" id="3.30.559.30">
    <property type="entry name" value="Nonribosomal peptide synthetase, condensation domain"/>
    <property type="match status" value="1"/>
</dbReference>
<evidence type="ECO:0000313" key="1">
    <source>
        <dbReference type="EMBL" id="CAG5087391.1"/>
    </source>
</evidence>
<dbReference type="SUPFAM" id="SSF52777">
    <property type="entry name" value="CoA-dependent acyltransferases"/>
    <property type="match status" value="2"/>
</dbReference>
<reference evidence="1 2" key="1">
    <citation type="submission" date="2021-04" db="EMBL/GenBank/DDBJ databases">
        <authorList>
            <person name="Rakotoarivonina H."/>
        </authorList>
    </citation>
    <scope>NUCLEOTIDE SEQUENCE [LARGE SCALE GENOMIC DNA]</scope>
    <source>
        <strain evidence="1 2">XE</strain>
    </source>
</reference>
<dbReference type="InterPro" id="IPR023213">
    <property type="entry name" value="CAT-like_dom_sf"/>
</dbReference>